<evidence type="ECO:0000256" key="2">
    <source>
        <dbReference type="ARBA" id="ARBA00023002"/>
    </source>
</evidence>
<comment type="caution">
    <text evidence="4">The sequence shown here is derived from an EMBL/GenBank/DDBJ whole genome shotgun (WGS) entry which is preliminary data.</text>
</comment>
<keyword evidence="2" id="KW-0560">Oxidoreductase</keyword>
<keyword evidence="5" id="KW-1185">Reference proteome</keyword>
<dbReference type="GO" id="GO:0042602">
    <property type="term" value="F:riboflavin reductase (NADPH) activity"/>
    <property type="evidence" value="ECO:0007669"/>
    <property type="project" value="TreeGrafter"/>
</dbReference>
<protein>
    <submittedName>
        <fullName evidence="4">Oxidoreductase</fullName>
    </submittedName>
</protein>
<gene>
    <name evidence="4" type="ORF">GKO32_00235</name>
</gene>
<dbReference type="AlphaFoldDB" id="A0A6N7YYB2"/>
<dbReference type="SMART" id="SM00903">
    <property type="entry name" value="Flavin_Reduct"/>
    <property type="match status" value="1"/>
</dbReference>
<dbReference type="OrthoDB" id="9792858at2"/>
<dbReference type="InterPro" id="IPR050268">
    <property type="entry name" value="NADH-dep_flavin_reductase"/>
</dbReference>
<feature type="domain" description="Flavin reductase like" evidence="3">
    <location>
        <begin position="21"/>
        <end position="164"/>
    </location>
</feature>
<comment type="similarity">
    <text evidence="1">Belongs to the non-flavoprotein flavin reductase family.</text>
</comment>
<reference evidence="4 5" key="1">
    <citation type="submission" date="2019-11" db="EMBL/GenBank/DDBJ databases">
        <title>Draft genome of Amycolatopsis RM579.</title>
        <authorList>
            <person name="Duangmal K."/>
            <person name="Mingma R."/>
        </authorList>
    </citation>
    <scope>NUCLEOTIDE SEQUENCE [LARGE SCALE GENOMIC DNA]</scope>
    <source>
        <strain evidence="4 5">RM579</strain>
    </source>
</reference>
<sequence>MITTSRPGSSGLDEHSLRTAFGTCPSGVVAVCGLAADGPVGMAVSTFVPVSMTPPLAAICVQRTSRTWAVLRTLPALGISVLADGHEHAARALAAKDGDRFAGLATDTTADGAVHVLGGPTRFVCSLEAETEAGDHLIATLRVHTARAEPAIDPLVFHRSGFARVSRQREGYGR</sequence>
<dbReference type="InterPro" id="IPR002563">
    <property type="entry name" value="Flavin_Rdtase-like_dom"/>
</dbReference>
<dbReference type="SUPFAM" id="SSF50475">
    <property type="entry name" value="FMN-binding split barrel"/>
    <property type="match status" value="1"/>
</dbReference>
<dbReference type="PANTHER" id="PTHR30466:SF11">
    <property type="entry name" value="FLAVIN-DEPENDENT MONOOXYGENASE, REDUCTASE SUBUNIT HSAB"/>
    <property type="match status" value="1"/>
</dbReference>
<dbReference type="EMBL" id="WMBA01000001">
    <property type="protein sequence ID" value="MTD52421.1"/>
    <property type="molecule type" value="Genomic_DNA"/>
</dbReference>
<accession>A0A6N7YYB2</accession>
<evidence type="ECO:0000313" key="4">
    <source>
        <dbReference type="EMBL" id="MTD52421.1"/>
    </source>
</evidence>
<dbReference type="PANTHER" id="PTHR30466">
    <property type="entry name" value="FLAVIN REDUCTASE"/>
    <property type="match status" value="1"/>
</dbReference>
<evidence type="ECO:0000313" key="5">
    <source>
        <dbReference type="Proteomes" id="UP000440096"/>
    </source>
</evidence>
<dbReference type="Pfam" id="PF01613">
    <property type="entry name" value="Flavin_Reduct"/>
    <property type="match status" value="1"/>
</dbReference>
<proteinExistence type="inferred from homology"/>
<name>A0A6N7YYB2_9PSEU</name>
<dbReference type="GO" id="GO:0010181">
    <property type="term" value="F:FMN binding"/>
    <property type="evidence" value="ECO:0007669"/>
    <property type="project" value="InterPro"/>
</dbReference>
<dbReference type="InterPro" id="IPR012349">
    <property type="entry name" value="Split_barrel_FMN-bd"/>
</dbReference>
<evidence type="ECO:0000259" key="3">
    <source>
        <dbReference type="SMART" id="SM00903"/>
    </source>
</evidence>
<dbReference type="Gene3D" id="2.30.110.10">
    <property type="entry name" value="Electron Transport, Fmn-binding Protein, Chain A"/>
    <property type="match status" value="1"/>
</dbReference>
<dbReference type="RefSeq" id="WP_154754685.1">
    <property type="nucleotide sequence ID" value="NZ_WMBA01000001.1"/>
</dbReference>
<evidence type="ECO:0000256" key="1">
    <source>
        <dbReference type="ARBA" id="ARBA00008898"/>
    </source>
</evidence>
<organism evidence="4 5">
    <name type="scientific">Amycolatopsis pithecellobii</name>
    <dbReference type="NCBI Taxonomy" id="664692"/>
    <lineage>
        <taxon>Bacteria</taxon>
        <taxon>Bacillati</taxon>
        <taxon>Actinomycetota</taxon>
        <taxon>Actinomycetes</taxon>
        <taxon>Pseudonocardiales</taxon>
        <taxon>Pseudonocardiaceae</taxon>
        <taxon>Amycolatopsis</taxon>
    </lineage>
</organism>
<dbReference type="Proteomes" id="UP000440096">
    <property type="component" value="Unassembled WGS sequence"/>
</dbReference>